<evidence type="ECO:0000313" key="12">
    <source>
        <dbReference type="Proteomes" id="UP000538147"/>
    </source>
</evidence>
<proteinExistence type="inferred from homology"/>
<sequence>MAVYTQVSAEALAGLLSGYDLGDALSFKGIAEGVQNSNYLLETSRGRFILTLYEHLVDHAALPWFLALTTHFADAGLPVPRPVRDRQGEALQTLLGRPAAIIEFVSGVSVSTPTPAQAQAAGAALGRLHGSAPGFGKARENDLGQPHWPAMAARCLEGAAAIDPQLPALIEAGLRATRDWPAGLPTTEVHTDLFPDNVLMLGDTVTGLIDFYFAATDLVAYDYAVTHAAWCFSADGRDHDPALASALAAGHAGTRGLSADEIAALPQLGVGAALRFTLTRTHDWLNTPADALVTRKDPMAFARRLAWYLKATPNMVLGR</sequence>
<keyword evidence="12" id="KW-1185">Reference proteome</keyword>
<evidence type="ECO:0000256" key="8">
    <source>
        <dbReference type="HAMAP-Rule" id="MF_00301"/>
    </source>
</evidence>
<evidence type="ECO:0000256" key="3">
    <source>
        <dbReference type="ARBA" id="ARBA00022697"/>
    </source>
</evidence>
<dbReference type="Pfam" id="PF01636">
    <property type="entry name" value="APH"/>
    <property type="match status" value="1"/>
</dbReference>
<evidence type="ECO:0000256" key="4">
    <source>
        <dbReference type="ARBA" id="ARBA00022741"/>
    </source>
</evidence>
<dbReference type="GO" id="GO:0004413">
    <property type="term" value="F:homoserine kinase activity"/>
    <property type="evidence" value="ECO:0007669"/>
    <property type="project" value="UniProtKB-UniRule"/>
</dbReference>
<keyword evidence="3 8" id="KW-0791">Threonine biosynthesis</keyword>
<dbReference type="InterPro" id="IPR005280">
    <property type="entry name" value="Homoserine_kinase_II"/>
</dbReference>
<name>A0A841L5F4_9SPHN</name>
<dbReference type="NCBIfam" id="TIGR00938">
    <property type="entry name" value="thrB_alt"/>
    <property type="match status" value="1"/>
</dbReference>
<dbReference type="EMBL" id="JACIIV010000015">
    <property type="protein sequence ID" value="MBB6228129.1"/>
    <property type="molecule type" value="Genomic_DNA"/>
</dbReference>
<dbReference type="PANTHER" id="PTHR21064">
    <property type="entry name" value="AMINOGLYCOSIDE PHOSPHOTRANSFERASE DOMAIN-CONTAINING PROTEIN-RELATED"/>
    <property type="match status" value="1"/>
</dbReference>
<keyword evidence="5 8" id="KW-0418">Kinase</keyword>
<comment type="caution">
    <text evidence="11">The sequence shown here is derived from an EMBL/GenBank/DDBJ whole genome shotgun (WGS) entry which is preliminary data.</text>
</comment>
<dbReference type="GO" id="GO:0005524">
    <property type="term" value="F:ATP binding"/>
    <property type="evidence" value="ECO:0007669"/>
    <property type="project" value="UniProtKB-KW"/>
</dbReference>
<evidence type="ECO:0000259" key="10">
    <source>
        <dbReference type="Pfam" id="PF01636"/>
    </source>
</evidence>
<evidence type="ECO:0000256" key="7">
    <source>
        <dbReference type="ARBA" id="ARBA00038240"/>
    </source>
</evidence>
<dbReference type="EC" id="2.7.1.39" evidence="8 9"/>
<evidence type="ECO:0000256" key="1">
    <source>
        <dbReference type="ARBA" id="ARBA00022605"/>
    </source>
</evidence>
<dbReference type="GO" id="GO:0009088">
    <property type="term" value="P:threonine biosynthetic process"/>
    <property type="evidence" value="ECO:0007669"/>
    <property type="project" value="UniProtKB-UniRule"/>
</dbReference>
<reference evidence="11 12" key="1">
    <citation type="submission" date="2020-08" db="EMBL/GenBank/DDBJ databases">
        <title>Genomic Encyclopedia of Type Strains, Phase IV (KMG-IV): sequencing the most valuable type-strain genomes for metagenomic binning, comparative biology and taxonomic classification.</title>
        <authorList>
            <person name="Goeker M."/>
        </authorList>
    </citation>
    <scope>NUCLEOTIDE SEQUENCE [LARGE SCALE GENOMIC DNA]</scope>
    <source>
        <strain evidence="11 12">DSM 102189</strain>
    </source>
</reference>
<evidence type="ECO:0000256" key="6">
    <source>
        <dbReference type="ARBA" id="ARBA00022840"/>
    </source>
</evidence>
<dbReference type="Gene3D" id="3.30.200.20">
    <property type="entry name" value="Phosphorylase Kinase, domain 1"/>
    <property type="match status" value="1"/>
</dbReference>
<protein>
    <recommendedName>
        <fullName evidence="8 9">Homoserine kinase</fullName>
        <shortName evidence="8">HK</shortName>
        <shortName evidence="8">HSK</shortName>
        <ecNumber evidence="8 9">2.7.1.39</ecNumber>
    </recommendedName>
</protein>
<dbReference type="Gene3D" id="3.90.1200.10">
    <property type="match status" value="1"/>
</dbReference>
<evidence type="ECO:0000256" key="2">
    <source>
        <dbReference type="ARBA" id="ARBA00022679"/>
    </source>
</evidence>
<dbReference type="InterPro" id="IPR011009">
    <property type="entry name" value="Kinase-like_dom_sf"/>
</dbReference>
<dbReference type="AlphaFoldDB" id="A0A841L5F4"/>
<dbReference type="PANTHER" id="PTHR21064:SF6">
    <property type="entry name" value="AMINOGLYCOSIDE PHOSPHOTRANSFERASE DOMAIN-CONTAINING PROTEIN"/>
    <property type="match status" value="1"/>
</dbReference>
<comment type="similarity">
    <text evidence="7 8">Belongs to the pseudomonas-type ThrB family.</text>
</comment>
<evidence type="ECO:0000256" key="9">
    <source>
        <dbReference type="NCBIfam" id="TIGR00938"/>
    </source>
</evidence>
<dbReference type="RefSeq" id="WP_184199873.1">
    <property type="nucleotide sequence ID" value="NZ_BMOX01000006.1"/>
</dbReference>
<dbReference type="SUPFAM" id="SSF56112">
    <property type="entry name" value="Protein kinase-like (PK-like)"/>
    <property type="match status" value="1"/>
</dbReference>
<comment type="catalytic activity">
    <reaction evidence="8">
        <text>L-homoserine + ATP = O-phospho-L-homoserine + ADP + H(+)</text>
        <dbReference type="Rhea" id="RHEA:13985"/>
        <dbReference type="ChEBI" id="CHEBI:15378"/>
        <dbReference type="ChEBI" id="CHEBI:30616"/>
        <dbReference type="ChEBI" id="CHEBI:57476"/>
        <dbReference type="ChEBI" id="CHEBI:57590"/>
        <dbReference type="ChEBI" id="CHEBI:456216"/>
        <dbReference type="EC" id="2.7.1.39"/>
    </reaction>
</comment>
<dbReference type="InterPro" id="IPR050249">
    <property type="entry name" value="Pseudomonas-type_ThrB"/>
</dbReference>
<keyword evidence="1 8" id="KW-0028">Amino-acid biosynthesis</keyword>
<organism evidence="11 12">
    <name type="scientific">Polymorphobacter multimanifer</name>
    <dbReference type="NCBI Taxonomy" id="1070431"/>
    <lineage>
        <taxon>Bacteria</taxon>
        <taxon>Pseudomonadati</taxon>
        <taxon>Pseudomonadota</taxon>
        <taxon>Alphaproteobacteria</taxon>
        <taxon>Sphingomonadales</taxon>
        <taxon>Sphingosinicellaceae</taxon>
        <taxon>Polymorphobacter</taxon>
    </lineage>
</organism>
<dbReference type="CDD" id="cd05153">
    <property type="entry name" value="HomoserineK_II"/>
    <property type="match status" value="1"/>
</dbReference>
<comment type="pathway">
    <text evidence="8">Amino-acid biosynthesis; L-threonine biosynthesis; L-threonine from L-aspartate: step 4/5.</text>
</comment>
<dbReference type="InterPro" id="IPR002575">
    <property type="entry name" value="Aminoglycoside_PTrfase"/>
</dbReference>
<gene>
    <name evidence="8" type="primary">thrB</name>
    <name evidence="11" type="ORF">FHS79_002314</name>
</gene>
<keyword evidence="6 8" id="KW-0067">ATP-binding</keyword>
<evidence type="ECO:0000256" key="5">
    <source>
        <dbReference type="ARBA" id="ARBA00022777"/>
    </source>
</evidence>
<dbReference type="HAMAP" id="MF_00301">
    <property type="entry name" value="Homoser_kinase_2"/>
    <property type="match status" value="1"/>
</dbReference>
<dbReference type="Proteomes" id="UP000538147">
    <property type="component" value="Unassembled WGS sequence"/>
</dbReference>
<feature type="domain" description="Aminoglycoside phosphotransferase" evidence="10">
    <location>
        <begin position="27"/>
        <end position="255"/>
    </location>
</feature>
<dbReference type="UniPathway" id="UPA00050">
    <property type="reaction ID" value="UER00064"/>
</dbReference>
<accession>A0A841L5F4</accession>
<keyword evidence="4 8" id="KW-0547">Nucleotide-binding</keyword>
<keyword evidence="2 8" id="KW-0808">Transferase</keyword>
<evidence type="ECO:0000313" key="11">
    <source>
        <dbReference type="EMBL" id="MBB6228129.1"/>
    </source>
</evidence>
<dbReference type="NCBIfam" id="NF003558">
    <property type="entry name" value="PRK05231.1"/>
    <property type="match status" value="1"/>
</dbReference>